<accession>A0ABR7QR55</accession>
<organism evidence="1 2">
    <name type="scientific">Arenibacter arenosicollis</name>
    <dbReference type="NCBI Taxonomy" id="2762274"/>
    <lineage>
        <taxon>Bacteria</taxon>
        <taxon>Pseudomonadati</taxon>
        <taxon>Bacteroidota</taxon>
        <taxon>Flavobacteriia</taxon>
        <taxon>Flavobacteriales</taxon>
        <taxon>Flavobacteriaceae</taxon>
        <taxon>Arenibacter</taxon>
    </lineage>
</organism>
<dbReference type="RefSeq" id="WP_187586732.1">
    <property type="nucleotide sequence ID" value="NZ_JACLHY010000020.1"/>
</dbReference>
<evidence type="ECO:0000313" key="1">
    <source>
        <dbReference type="EMBL" id="MBC8769681.1"/>
    </source>
</evidence>
<keyword evidence="2" id="KW-1185">Reference proteome</keyword>
<dbReference type="Proteomes" id="UP000618952">
    <property type="component" value="Unassembled WGS sequence"/>
</dbReference>
<sequence>MKRSILLFGTYLLALSGYVIDRDVPPFDKQVFKMDTIVESNDIADQNLTGKTQGLSKKVKEDIYNISEDN</sequence>
<proteinExistence type="predicted"/>
<gene>
    <name evidence="1" type="ORF">H4O18_16905</name>
</gene>
<name>A0ABR7QR55_9FLAO</name>
<comment type="caution">
    <text evidence="1">The sequence shown here is derived from an EMBL/GenBank/DDBJ whole genome shotgun (WGS) entry which is preliminary data.</text>
</comment>
<protein>
    <submittedName>
        <fullName evidence="1">Uncharacterized protein</fullName>
    </submittedName>
</protein>
<dbReference type="EMBL" id="JACLHY010000020">
    <property type="protein sequence ID" value="MBC8769681.1"/>
    <property type="molecule type" value="Genomic_DNA"/>
</dbReference>
<evidence type="ECO:0000313" key="2">
    <source>
        <dbReference type="Proteomes" id="UP000618952"/>
    </source>
</evidence>
<reference evidence="1 2" key="1">
    <citation type="submission" date="2020-08" db="EMBL/GenBank/DDBJ databases">
        <title>Arenibacter gaetbuli sp. nov., isolated from a sand dune.</title>
        <authorList>
            <person name="Park S."/>
            <person name="Yoon J.-H."/>
        </authorList>
    </citation>
    <scope>NUCLEOTIDE SEQUENCE [LARGE SCALE GENOMIC DNA]</scope>
    <source>
        <strain evidence="1 2">BSSL-BM3</strain>
    </source>
</reference>